<protein>
    <recommendedName>
        <fullName evidence="2">C-type lectin domain-containing protein</fullName>
    </recommendedName>
</protein>
<proteinExistence type="predicted"/>
<keyword evidence="4" id="KW-1185">Reference proteome</keyword>
<name>A0A2G5V8Q4_9PELO</name>
<organism evidence="3 4">
    <name type="scientific">Caenorhabditis nigoni</name>
    <dbReference type="NCBI Taxonomy" id="1611254"/>
    <lineage>
        <taxon>Eukaryota</taxon>
        <taxon>Metazoa</taxon>
        <taxon>Ecdysozoa</taxon>
        <taxon>Nematoda</taxon>
        <taxon>Chromadorea</taxon>
        <taxon>Rhabditida</taxon>
        <taxon>Rhabditina</taxon>
        <taxon>Rhabditomorpha</taxon>
        <taxon>Rhabditoidea</taxon>
        <taxon>Rhabditidae</taxon>
        <taxon>Peloderinae</taxon>
        <taxon>Caenorhabditis</taxon>
    </lineage>
</organism>
<evidence type="ECO:0000256" key="1">
    <source>
        <dbReference type="SAM" id="SignalP"/>
    </source>
</evidence>
<dbReference type="PANTHER" id="PTHR23124">
    <property type="entry name" value="C-TYPE LECTIN DOMAIN-CONTAINING PROTEIN-RELATED-RELATED"/>
    <property type="match status" value="1"/>
</dbReference>
<dbReference type="PROSITE" id="PS50041">
    <property type="entry name" value="C_TYPE_LECTIN_2"/>
    <property type="match status" value="1"/>
</dbReference>
<keyword evidence="1" id="KW-0732">Signal</keyword>
<dbReference type="InterPro" id="IPR016186">
    <property type="entry name" value="C-type_lectin-like/link_sf"/>
</dbReference>
<accession>A0A2G5V8Q4</accession>
<sequence length="222" mass="24458">MLKSLIFPALLAVIVLARFDSDEEPCKEEDVSTEPTSVATDAPANLTCESGWKSFQRPSGEWCMKIVYENSITQPVAEQRCQAQGATLSGLQNQLEMLYVTYTVTNEVFPESGSVWVGMKRTETCANSTISGNCKWDNSFEWTDRSATGIDGVNWAYNQPDNARELSQHCVVLSVGPSGYLHYAQIGLMDDIGCTFDFVAEDRKALDVKAFVCGKKPSVQAN</sequence>
<dbReference type="SMART" id="SM00034">
    <property type="entry name" value="CLECT"/>
    <property type="match status" value="1"/>
</dbReference>
<reference evidence="4" key="1">
    <citation type="submission" date="2017-10" db="EMBL/GenBank/DDBJ databases">
        <title>Rapid genome shrinkage in a self-fertile nematode reveals novel sperm competition proteins.</title>
        <authorList>
            <person name="Yin D."/>
            <person name="Schwarz E.M."/>
            <person name="Thomas C.G."/>
            <person name="Felde R.L."/>
            <person name="Korf I.F."/>
            <person name="Cutter A.D."/>
            <person name="Schartner C.M."/>
            <person name="Ralston E.J."/>
            <person name="Meyer B.J."/>
            <person name="Haag E.S."/>
        </authorList>
    </citation>
    <scope>NUCLEOTIDE SEQUENCE [LARGE SCALE GENOMIC DNA]</scope>
    <source>
        <strain evidence="4">JU1422</strain>
    </source>
</reference>
<dbReference type="CDD" id="cd00037">
    <property type="entry name" value="CLECT"/>
    <property type="match status" value="1"/>
</dbReference>
<feature type="domain" description="C-type lectin" evidence="2">
    <location>
        <begin position="59"/>
        <end position="194"/>
    </location>
</feature>
<comment type="caution">
    <text evidence="3">The sequence shown here is derived from an EMBL/GenBank/DDBJ whole genome shotgun (WGS) entry which is preliminary data.</text>
</comment>
<dbReference type="PANTHER" id="PTHR23124:SF134">
    <property type="entry name" value="C-TYPE LECTIN DOMAIN-CONTAINING PROTEIN"/>
    <property type="match status" value="1"/>
</dbReference>
<feature type="signal peptide" evidence="1">
    <location>
        <begin position="1"/>
        <end position="17"/>
    </location>
</feature>
<evidence type="ECO:0000313" key="4">
    <source>
        <dbReference type="Proteomes" id="UP000230233"/>
    </source>
</evidence>
<dbReference type="STRING" id="1611254.A0A2G5V8Q4"/>
<dbReference type="OrthoDB" id="6285323at2759"/>
<gene>
    <name evidence="3" type="primary">Cnig_chr_II.g7252</name>
    <name evidence="3" type="ORF">B9Z55_007252</name>
</gene>
<dbReference type="InterPro" id="IPR016187">
    <property type="entry name" value="CTDL_fold"/>
</dbReference>
<dbReference type="AlphaFoldDB" id="A0A2G5V8Q4"/>
<evidence type="ECO:0000313" key="3">
    <source>
        <dbReference type="EMBL" id="PIC48169.1"/>
    </source>
</evidence>
<feature type="chain" id="PRO_5013902421" description="C-type lectin domain-containing protein" evidence="1">
    <location>
        <begin position="18"/>
        <end position="222"/>
    </location>
</feature>
<evidence type="ECO:0000259" key="2">
    <source>
        <dbReference type="PROSITE" id="PS50041"/>
    </source>
</evidence>
<dbReference type="SUPFAM" id="SSF56436">
    <property type="entry name" value="C-type lectin-like"/>
    <property type="match status" value="1"/>
</dbReference>
<dbReference type="InterPro" id="IPR001304">
    <property type="entry name" value="C-type_lectin-like"/>
</dbReference>
<dbReference type="Proteomes" id="UP000230233">
    <property type="component" value="Chromosome II"/>
</dbReference>
<dbReference type="Gene3D" id="3.10.100.10">
    <property type="entry name" value="Mannose-Binding Protein A, subunit A"/>
    <property type="match status" value="1"/>
</dbReference>
<dbReference type="EMBL" id="PDUG01000002">
    <property type="protein sequence ID" value="PIC48169.1"/>
    <property type="molecule type" value="Genomic_DNA"/>
</dbReference>